<dbReference type="EMBL" id="HBUF01270324">
    <property type="protein sequence ID" value="CAG6685016.1"/>
    <property type="molecule type" value="Transcribed_RNA"/>
</dbReference>
<feature type="region of interest" description="Disordered" evidence="1">
    <location>
        <begin position="22"/>
        <end position="44"/>
    </location>
</feature>
<dbReference type="EMBL" id="HBUF01270325">
    <property type="protein sequence ID" value="CAG6685019.1"/>
    <property type="molecule type" value="Transcribed_RNA"/>
</dbReference>
<proteinExistence type="predicted"/>
<protein>
    <submittedName>
        <fullName evidence="2">Uncharacterized protein</fullName>
    </submittedName>
</protein>
<evidence type="ECO:0000313" key="2">
    <source>
        <dbReference type="EMBL" id="CAG6685016.1"/>
    </source>
</evidence>
<organism evidence="2">
    <name type="scientific">Cacopsylla melanoneura</name>
    <dbReference type="NCBI Taxonomy" id="428564"/>
    <lineage>
        <taxon>Eukaryota</taxon>
        <taxon>Metazoa</taxon>
        <taxon>Ecdysozoa</taxon>
        <taxon>Arthropoda</taxon>
        <taxon>Hexapoda</taxon>
        <taxon>Insecta</taxon>
        <taxon>Pterygota</taxon>
        <taxon>Neoptera</taxon>
        <taxon>Paraneoptera</taxon>
        <taxon>Hemiptera</taxon>
        <taxon>Sternorrhyncha</taxon>
        <taxon>Psylloidea</taxon>
        <taxon>Psyllidae</taxon>
        <taxon>Psyllinae</taxon>
        <taxon>Cacopsylla</taxon>
    </lineage>
</organism>
<name>A0A8D8TGM5_9HEMI</name>
<reference evidence="2" key="1">
    <citation type="submission" date="2021-05" db="EMBL/GenBank/DDBJ databases">
        <authorList>
            <person name="Alioto T."/>
            <person name="Alioto T."/>
            <person name="Gomez Garrido J."/>
        </authorList>
    </citation>
    <scope>NUCLEOTIDE SEQUENCE</scope>
</reference>
<dbReference type="EMBL" id="HBUF01270323">
    <property type="protein sequence ID" value="CAG6685012.1"/>
    <property type="molecule type" value="Transcribed_RNA"/>
</dbReference>
<dbReference type="AlphaFoldDB" id="A0A8D8TGM5"/>
<evidence type="ECO:0000256" key="1">
    <source>
        <dbReference type="SAM" id="MobiDB-lite"/>
    </source>
</evidence>
<accession>A0A8D8TGM5</accession>
<sequence>MKLLQPSLHSTLMLRIWTSSMSSPHSLSSYHPNTTRCSGRTRTSQPRCGQSVVLNSWTCSYVMFSDCSGSHYHTLSLVKDGHRLHCSLVCRAALVTTLADPCRYSAHSASPSTRGC</sequence>
<dbReference type="EMBL" id="HBUF01270322">
    <property type="protein sequence ID" value="CAG6685008.1"/>
    <property type="molecule type" value="Transcribed_RNA"/>
</dbReference>
<dbReference type="EMBL" id="HBUF01270321">
    <property type="protein sequence ID" value="CAG6685005.1"/>
    <property type="molecule type" value="Transcribed_RNA"/>
</dbReference>
<feature type="compositionally biased region" description="Polar residues" evidence="1">
    <location>
        <begin position="30"/>
        <end position="44"/>
    </location>
</feature>